<sequence length="120" mass="13374">MCGVPEAKHDAKGLEDRFAAHRETLLITLRAKYQDFSHPRPLLADRWAGAVLNHFGPRLRTPSGLPVSITLLRMRTRTIDDVTSAFLARDRDGPVAILHLACGLDARALRLREKCGVDVH</sequence>
<accession>A0AAW0RLN7</accession>
<evidence type="ECO:0000256" key="1">
    <source>
        <dbReference type="ARBA" id="ARBA00022603"/>
    </source>
</evidence>
<dbReference type="Gene3D" id="3.40.50.150">
    <property type="entry name" value="Vaccinia Virus protein VP39"/>
    <property type="match status" value="1"/>
</dbReference>
<dbReference type="AlphaFoldDB" id="A0AAW0RLN7"/>
<dbReference type="EMBL" id="JAAHCF010000553">
    <property type="protein sequence ID" value="KAK8143112.1"/>
    <property type="molecule type" value="Genomic_DNA"/>
</dbReference>
<reference evidence="3 4" key="1">
    <citation type="submission" date="2020-02" db="EMBL/GenBank/DDBJ databases">
        <title>Comparative genomics of the hypocrealean fungal genus Beauvera.</title>
        <authorList>
            <person name="Showalter D.N."/>
            <person name="Bushley K.E."/>
            <person name="Rehner S.A."/>
        </authorList>
    </citation>
    <scope>NUCLEOTIDE SEQUENCE [LARGE SCALE GENOMIC DNA]</scope>
    <source>
        <strain evidence="3 4">ARSEF4384</strain>
    </source>
</reference>
<gene>
    <name evidence="3" type="ORF">G3M48_007714</name>
</gene>
<protein>
    <submittedName>
        <fullName evidence="3">Uncharacterized protein</fullName>
    </submittedName>
</protein>
<dbReference type="InterPro" id="IPR029063">
    <property type="entry name" value="SAM-dependent_MTases_sf"/>
</dbReference>
<dbReference type="GO" id="GO:0008168">
    <property type="term" value="F:methyltransferase activity"/>
    <property type="evidence" value="ECO:0007669"/>
    <property type="project" value="UniProtKB-KW"/>
</dbReference>
<dbReference type="InterPro" id="IPR007213">
    <property type="entry name" value="Ppm1/Ppm2/Tcmp"/>
</dbReference>
<name>A0AAW0RLN7_9HYPO</name>
<dbReference type="SUPFAM" id="SSF53335">
    <property type="entry name" value="S-adenosyl-L-methionine-dependent methyltransferases"/>
    <property type="match status" value="1"/>
</dbReference>
<evidence type="ECO:0000256" key="2">
    <source>
        <dbReference type="ARBA" id="ARBA00022679"/>
    </source>
</evidence>
<keyword evidence="4" id="KW-1185">Reference proteome</keyword>
<keyword evidence="1" id="KW-0489">Methyltransferase</keyword>
<proteinExistence type="predicted"/>
<dbReference type="GO" id="GO:0032259">
    <property type="term" value="P:methylation"/>
    <property type="evidence" value="ECO:0007669"/>
    <property type="project" value="UniProtKB-KW"/>
</dbReference>
<dbReference type="Pfam" id="PF04072">
    <property type="entry name" value="LCM"/>
    <property type="match status" value="1"/>
</dbReference>
<keyword evidence="2" id="KW-0808">Transferase</keyword>
<evidence type="ECO:0000313" key="4">
    <source>
        <dbReference type="Proteomes" id="UP001397290"/>
    </source>
</evidence>
<organism evidence="3 4">
    <name type="scientific">Beauveria asiatica</name>
    <dbReference type="NCBI Taxonomy" id="1069075"/>
    <lineage>
        <taxon>Eukaryota</taxon>
        <taxon>Fungi</taxon>
        <taxon>Dikarya</taxon>
        <taxon>Ascomycota</taxon>
        <taxon>Pezizomycotina</taxon>
        <taxon>Sordariomycetes</taxon>
        <taxon>Hypocreomycetidae</taxon>
        <taxon>Hypocreales</taxon>
        <taxon>Cordycipitaceae</taxon>
        <taxon>Beauveria</taxon>
    </lineage>
</organism>
<evidence type="ECO:0000313" key="3">
    <source>
        <dbReference type="EMBL" id="KAK8143112.1"/>
    </source>
</evidence>
<comment type="caution">
    <text evidence="3">The sequence shown here is derived from an EMBL/GenBank/DDBJ whole genome shotgun (WGS) entry which is preliminary data.</text>
</comment>
<dbReference type="Proteomes" id="UP001397290">
    <property type="component" value="Unassembled WGS sequence"/>
</dbReference>